<organism evidence="2">
    <name type="scientific">marine metagenome</name>
    <dbReference type="NCBI Taxonomy" id="408172"/>
    <lineage>
        <taxon>unclassified sequences</taxon>
        <taxon>metagenomes</taxon>
        <taxon>ecological metagenomes</taxon>
    </lineage>
</organism>
<proteinExistence type="predicted"/>
<feature type="transmembrane region" description="Helical" evidence="1">
    <location>
        <begin position="122"/>
        <end position="141"/>
    </location>
</feature>
<name>A0A383ADK9_9ZZZZ</name>
<accession>A0A383ADK9</accession>
<reference evidence="2" key="1">
    <citation type="submission" date="2018-05" db="EMBL/GenBank/DDBJ databases">
        <authorList>
            <person name="Lanie J.A."/>
            <person name="Ng W.-L."/>
            <person name="Kazmierczak K.M."/>
            <person name="Andrzejewski T.M."/>
            <person name="Davidsen T.M."/>
            <person name="Wayne K.J."/>
            <person name="Tettelin H."/>
            <person name="Glass J.I."/>
            <person name="Rusch D."/>
            <person name="Podicherti R."/>
            <person name="Tsui H.-C.T."/>
            <person name="Winkler M.E."/>
        </authorList>
    </citation>
    <scope>NUCLEOTIDE SEQUENCE</scope>
</reference>
<feature type="transmembrane region" description="Helical" evidence="1">
    <location>
        <begin position="28"/>
        <end position="48"/>
    </location>
</feature>
<dbReference type="AlphaFoldDB" id="A0A383ADK9"/>
<evidence type="ECO:0000313" key="2">
    <source>
        <dbReference type="EMBL" id="SVE05168.1"/>
    </source>
</evidence>
<feature type="non-terminal residue" evidence="2">
    <location>
        <position position="1"/>
    </location>
</feature>
<keyword evidence="1" id="KW-0472">Membrane</keyword>
<keyword evidence="1" id="KW-1133">Transmembrane helix</keyword>
<evidence type="ECO:0000256" key="1">
    <source>
        <dbReference type="SAM" id="Phobius"/>
    </source>
</evidence>
<protein>
    <submittedName>
        <fullName evidence="2">Uncharacterized protein</fullName>
    </submittedName>
</protein>
<keyword evidence="1" id="KW-0812">Transmembrane</keyword>
<feature type="transmembrane region" description="Helical" evidence="1">
    <location>
        <begin position="68"/>
        <end position="90"/>
    </location>
</feature>
<dbReference type="EMBL" id="UINC01190827">
    <property type="protein sequence ID" value="SVE05168.1"/>
    <property type="molecule type" value="Genomic_DNA"/>
</dbReference>
<gene>
    <name evidence="2" type="ORF">METZ01_LOCUS458022</name>
</gene>
<sequence>AIFVGGALNIMWLGLYGYFLPANQRVGLSVPQVTTTLTCLFAGTAINISMFKDSESMGDIKWGTQSKVGTYAIFLLAISFTWLMGLMGYIRSAVRLFWHVTEVLRDNSPDAYTLTIGEAGKMLTFNTLFVWVQFVVVFWVASLSAKPKKEEAPDAVPVPAQQQQ</sequence>